<keyword evidence="1" id="KW-1185">Reference proteome</keyword>
<reference evidence="2 3" key="1">
    <citation type="submission" date="2025-05" db="UniProtKB">
        <authorList>
            <consortium name="RefSeq"/>
        </authorList>
    </citation>
    <scope>IDENTIFICATION</scope>
    <source>
        <tissue evidence="2 3">Whole Larva</tissue>
    </source>
</reference>
<gene>
    <name evidence="2 3" type="primary">LOC108567962</name>
</gene>
<name>A0ABM1NBT4_NICVS</name>
<organism evidence="1 3">
    <name type="scientific">Nicrophorus vespilloides</name>
    <name type="common">Boreal carrion beetle</name>
    <dbReference type="NCBI Taxonomy" id="110193"/>
    <lineage>
        <taxon>Eukaryota</taxon>
        <taxon>Metazoa</taxon>
        <taxon>Ecdysozoa</taxon>
        <taxon>Arthropoda</taxon>
        <taxon>Hexapoda</taxon>
        <taxon>Insecta</taxon>
        <taxon>Pterygota</taxon>
        <taxon>Neoptera</taxon>
        <taxon>Endopterygota</taxon>
        <taxon>Coleoptera</taxon>
        <taxon>Polyphaga</taxon>
        <taxon>Staphyliniformia</taxon>
        <taxon>Silphidae</taxon>
        <taxon>Nicrophorinae</taxon>
        <taxon>Nicrophorus</taxon>
    </lineage>
</organism>
<proteinExistence type="predicted"/>
<sequence>MWRVCPMFSGKYMDFDMIRRQLAEVKSIPIRDAVQRVIDVPKCHKPNVEHLVMLNESIKSLYEEIRLIITEEWETIMIHLITCKMEETVRHSFLDDSTLYPTMNAAMKALQSRVDCVKESSKKS</sequence>
<evidence type="ECO:0000313" key="1">
    <source>
        <dbReference type="Proteomes" id="UP000695000"/>
    </source>
</evidence>
<dbReference type="GeneID" id="108567962"/>
<evidence type="ECO:0000313" key="2">
    <source>
        <dbReference type="RefSeq" id="XP_017784276.1"/>
    </source>
</evidence>
<dbReference type="RefSeq" id="XP_017784284.1">
    <property type="nucleotide sequence ID" value="XM_017928795.1"/>
</dbReference>
<protein>
    <submittedName>
        <fullName evidence="2 3">Uncharacterized protein LOC108567962</fullName>
    </submittedName>
</protein>
<accession>A0ABM1NBT4</accession>
<dbReference type="RefSeq" id="XP_017784276.1">
    <property type="nucleotide sequence ID" value="XM_017928787.1"/>
</dbReference>
<evidence type="ECO:0000313" key="3">
    <source>
        <dbReference type="RefSeq" id="XP_017784284.1"/>
    </source>
</evidence>
<dbReference type="Proteomes" id="UP000695000">
    <property type="component" value="Unplaced"/>
</dbReference>